<evidence type="ECO:0000313" key="4">
    <source>
        <dbReference type="Proteomes" id="UP000267654"/>
    </source>
</evidence>
<feature type="domain" description="DUF4143" evidence="2">
    <location>
        <begin position="229"/>
        <end position="369"/>
    </location>
</feature>
<dbReference type="InterPro" id="IPR025420">
    <property type="entry name" value="DUF4143"/>
</dbReference>
<name>A0A662DBS3_UNCAE</name>
<dbReference type="Gene3D" id="3.40.50.300">
    <property type="entry name" value="P-loop containing nucleotide triphosphate hydrolases"/>
    <property type="match status" value="1"/>
</dbReference>
<dbReference type="InterPro" id="IPR027417">
    <property type="entry name" value="P-loop_NTPase"/>
</dbReference>
<gene>
    <name evidence="3" type="ORF">DRI96_05930</name>
</gene>
<feature type="domain" description="AAA" evidence="1">
    <location>
        <begin position="41"/>
        <end position="173"/>
    </location>
</feature>
<dbReference type="EMBL" id="QMQB01000229">
    <property type="protein sequence ID" value="RLE11599.1"/>
    <property type="molecule type" value="Genomic_DNA"/>
</dbReference>
<dbReference type="Pfam" id="PF13173">
    <property type="entry name" value="AAA_14"/>
    <property type="match status" value="1"/>
</dbReference>
<proteinExistence type="predicted"/>
<sequence>MDKNEIIEILQDWNFWKKDLESGIERSTYLNRLKDFLKTGQIVVITGARRAGKSFLMRQLIKSLIYNGVKRNNILMVNFEDPRFTELDTKILQKIYEVYLEFLNPKGDVFIFLDEVQEVSGWEKWVRTIHELKKAKLVISGSNAKLLSAELSTLLTGRHIDLEVFPLSFQEYLVFNGIDLKDKLDFIGKRVEIERLFIKYLEWGGFPEVVLSDEKKKLLFHYFEDIVNKDLVKRYKIRKPAKLNSLAKFYLTNISSSITFNSLEKFLDVSVDTVEKFSHYFEDVYLIFFLKRFSFKVKEQEKSPRKVYAIDTGLANVLGFRFSRNSGRLAENIIFVELLRKKTLGENNLEFYYWRNSQNKEVDFIIKENLKVSKALQICWEINRPETRTREIKPLLKVMEKLKIDKGFIITQDLEKEENIGEKKIKYLPLWKWLLFDLERY</sequence>
<dbReference type="PANTHER" id="PTHR33295:SF19">
    <property type="entry name" value="ARCHAEAL ATPASE"/>
    <property type="match status" value="1"/>
</dbReference>
<dbReference type="SUPFAM" id="SSF52540">
    <property type="entry name" value="P-loop containing nucleoside triphosphate hydrolases"/>
    <property type="match status" value="1"/>
</dbReference>
<dbReference type="InterPro" id="IPR041682">
    <property type="entry name" value="AAA_14"/>
</dbReference>
<reference evidence="3 4" key="1">
    <citation type="submission" date="2018-06" db="EMBL/GenBank/DDBJ databases">
        <title>Extensive metabolic versatility and redundancy in microbially diverse, dynamic hydrothermal sediments.</title>
        <authorList>
            <person name="Dombrowski N."/>
            <person name="Teske A."/>
            <person name="Baker B.J."/>
        </authorList>
    </citation>
    <scope>NUCLEOTIDE SEQUENCE [LARGE SCALE GENOMIC DNA]</scope>
    <source>
        <strain evidence="3">B19_G9</strain>
    </source>
</reference>
<dbReference type="Pfam" id="PF13635">
    <property type="entry name" value="DUF4143"/>
    <property type="match status" value="1"/>
</dbReference>
<dbReference type="AlphaFoldDB" id="A0A662DBS3"/>
<evidence type="ECO:0000259" key="2">
    <source>
        <dbReference type="Pfam" id="PF13635"/>
    </source>
</evidence>
<dbReference type="Proteomes" id="UP000267654">
    <property type="component" value="Unassembled WGS sequence"/>
</dbReference>
<accession>A0A662DBS3</accession>
<evidence type="ECO:0000313" key="3">
    <source>
        <dbReference type="EMBL" id="RLE11599.1"/>
    </source>
</evidence>
<comment type="caution">
    <text evidence="3">The sequence shown here is derived from an EMBL/GenBank/DDBJ whole genome shotgun (WGS) entry which is preliminary data.</text>
</comment>
<protein>
    <submittedName>
        <fullName evidence="3">ATPase</fullName>
    </submittedName>
</protein>
<organism evidence="3 4">
    <name type="scientific">Aerophobetes bacterium</name>
    <dbReference type="NCBI Taxonomy" id="2030807"/>
    <lineage>
        <taxon>Bacteria</taxon>
        <taxon>Candidatus Aerophobota</taxon>
    </lineage>
</organism>
<evidence type="ECO:0000259" key="1">
    <source>
        <dbReference type="Pfam" id="PF13173"/>
    </source>
</evidence>
<dbReference type="PANTHER" id="PTHR33295">
    <property type="entry name" value="ATPASE"/>
    <property type="match status" value="1"/>
</dbReference>